<dbReference type="RefSeq" id="WP_182202688.1">
    <property type="nucleotide sequence ID" value="NZ_JACGLT010000002.1"/>
</dbReference>
<organism evidence="1 2">
    <name type="scientific">Gelidibacter maritimus</name>
    <dbReference type="NCBI Taxonomy" id="2761487"/>
    <lineage>
        <taxon>Bacteria</taxon>
        <taxon>Pseudomonadati</taxon>
        <taxon>Bacteroidota</taxon>
        <taxon>Flavobacteriia</taxon>
        <taxon>Flavobacteriales</taxon>
        <taxon>Flavobacteriaceae</taxon>
        <taxon>Gelidibacter</taxon>
    </lineage>
</organism>
<dbReference type="Pfam" id="PF12954">
    <property type="entry name" value="DUF3843"/>
    <property type="match status" value="1"/>
</dbReference>
<protein>
    <submittedName>
        <fullName evidence="1">DUF3843 family protein</fullName>
    </submittedName>
</protein>
<dbReference type="Proteomes" id="UP000541857">
    <property type="component" value="Unassembled WGS sequence"/>
</dbReference>
<gene>
    <name evidence="1" type="ORF">H3Z82_03930</name>
</gene>
<name>A0A7W2R3C7_9FLAO</name>
<evidence type="ECO:0000313" key="2">
    <source>
        <dbReference type="Proteomes" id="UP000541857"/>
    </source>
</evidence>
<evidence type="ECO:0000313" key="1">
    <source>
        <dbReference type="EMBL" id="MBA6151870.1"/>
    </source>
</evidence>
<proteinExistence type="predicted"/>
<comment type="caution">
    <text evidence="1">The sequence shown here is derived from an EMBL/GenBank/DDBJ whole genome shotgun (WGS) entry which is preliminary data.</text>
</comment>
<reference evidence="1 2" key="1">
    <citation type="submission" date="2020-07" db="EMBL/GenBank/DDBJ databases">
        <title>Bacterium isolated from marine sediment.</title>
        <authorList>
            <person name="Shang D."/>
        </authorList>
    </citation>
    <scope>NUCLEOTIDE SEQUENCE [LARGE SCALE GENOMIC DNA]</scope>
    <source>
        <strain evidence="1 2">F6074</strain>
    </source>
</reference>
<dbReference type="AlphaFoldDB" id="A0A7W2R3C7"/>
<accession>A0A7W2R3C7</accession>
<dbReference type="InterPro" id="IPR024214">
    <property type="entry name" value="DUF3843"/>
</dbReference>
<dbReference type="EMBL" id="JACGLT010000002">
    <property type="protein sequence ID" value="MBA6151870.1"/>
    <property type="molecule type" value="Genomic_DNA"/>
</dbReference>
<sequence>MKKFYIKHWLQLKPQHYSGRTDIHYLNIANDIYSSINDQQKLKLFEIIEEDDLIELCCFITCYYEDVISQTNIWKTFKKLHAEAYDKPLPFYTLDENYIDEEINLEDVAFLLWYYLNTVQGEKLINPFNEFIFEIAVQIMDILDEDYEFAPENQMLKKFYDFNSKSVADADRFYKTRDYLQKFFFESYLFYPDIKSRLDQEILSFVDEFTDEEPDVIMGYIREVTEEYTFNKVSSLLALTAQEWAKAALGPSHADYEAISNISPKIKGFFQYKSQSETDVSLEHIASGMLFKMTKKSFDPVEDLHEDNIIYIGLVKYKEEWWFSGNFTAQPFDADLILDQKNSTEARSEVSFLEDEQEIKSILSLQKQAFLDYNEGSLIAFLRSQDLNPFLDGFFTYYNNSLELTDQEKKEALKRARLEGYFGDENGFKEWDDTEDLFVVFFNPNSGVEFYDDIVNAFPDKQNPFFVRESLEDIQHILMSQVCSTEFTNYFIEHYKDRLDYFKIEPFKSYLNDLDFLLKFWKKEYYKTMSTVVLTGKTA</sequence>
<keyword evidence="2" id="KW-1185">Reference proteome</keyword>